<gene>
    <name evidence="3" type="ORF">ACFQ4A_05600</name>
</gene>
<sequence length="147" mass="16151">MSHMTKTEWRALDHCDDHTRDQSDATVVQDAGESASSQQISDEWIIIKDSENIDVTTTDRQAAVSLQLGIEAAIAAVINIAIGDGTQSRDLTQDFRQVVNTRQGNRQKTIVEQSKDVEITTTDTDIAINIQLLFQVLAAIVASLDIL</sequence>
<proteinExistence type="predicted"/>
<keyword evidence="3" id="KW-0167">Capsid protein</keyword>
<feature type="compositionally biased region" description="Basic and acidic residues" evidence="1">
    <location>
        <begin position="14"/>
        <end position="23"/>
    </location>
</feature>
<dbReference type="RefSeq" id="WP_382398441.1">
    <property type="nucleotide sequence ID" value="NZ_JBHTNH010000007.1"/>
</dbReference>
<feature type="region of interest" description="Disordered" evidence="1">
    <location>
        <begin position="14"/>
        <end position="36"/>
    </location>
</feature>
<name>A0ABW3ZSY7_9BACI</name>
<reference evidence="4" key="1">
    <citation type="journal article" date="2019" name="Int. J. Syst. Evol. Microbiol.">
        <title>The Global Catalogue of Microorganisms (GCM) 10K type strain sequencing project: providing services to taxonomists for standard genome sequencing and annotation.</title>
        <authorList>
            <consortium name="The Broad Institute Genomics Platform"/>
            <consortium name="The Broad Institute Genome Sequencing Center for Infectious Disease"/>
            <person name="Wu L."/>
            <person name="Ma J."/>
        </authorList>
    </citation>
    <scope>NUCLEOTIDE SEQUENCE [LARGE SCALE GENOMIC DNA]</scope>
    <source>
        <strain evidence="4">CCUG 54822</strain>
    </source>
</reference>
<organism evidence="3 4">
    <name type="scientific">Lentibacillus salinarum</name>
    <dbReference type="NCBI Taxonomy" id="446820"/>
    <lineage>
        <taxon>Bacteria</taxon>
        <taxon>Bacillati</taxon>
        <taxon>Bacillota</taxon>
        <taxon>Bacilli</taxon>
        <taxon>Bacillales</taxon>
        <taxon>Bacillaceae</taxon>
        <taxon>Lentibacillus</taxon>
    </lineage>
</organism>
<feature type="domain" description="Spore coat protein X/V" evidence="2">
    <location>
        <begin position="91"/>
        <end position="146"/>
    </location>
</feature>
<accession>A0ABW3ZSY7</accession>
<keyword evidence="3" id="KW-0946">Virion</keyword>
<keyword evidence="4" id="KW-1185">Reference proteome</keyword>
<dbReference type="Pfam" id="PF07552">
    <property type="entry name" value="Coat_X"/>
    <property type="match status" value="2"/>
</dbReference>
<evidence type="ECO:0000313" key="4">
    <source>
        <dbReference type="Proteomes" id="UP001597178"/>
    </source>
</evidence>
<protein>
    <submittedName>
        <fullName evidence="3">Spore coat protein</fullName>
    </submittedName>
</protein>
<dbReference type="EMBL" id="JBHTNH010000007">
    <property type="protein sequence ID" value="MFD1361145.1"/>
    <property type="molecule type" value="Genomic_DNA"/>
</dbReference>
<comment type="caution">
    <text evidence="3">The sequence shown here is derived from an EMBL/GenBank/DDBJ whole genome shotgun (WGS) entry which is preliminary data.</text>
</comment>
<dbReference type="InterPro" id="IPR011428">
    <property type="entry name" value="Spore_coat_X/V"/>
</dbReference>
<evidence type="ECO:0000313" key="3">
    <source>
        <dbReference type="EMBL" id="MFD1361145.1"/>
    </source>
</evidence>
<evidence type="ECO:0000256" key="1">
    <source>
        <dbReference type="SAM" id="MobiDB-lite"/>
    </source>
</evidence>
<dbReference type="Proteomes" id="UP001597178">
    <property type="component" value="Unassembled WGS sequence"/>
</dbReference>
<evidence type="ECO:0000259" key="2">
    <source>
        <dbReference type="Pfam" id="PF07552"/>
    </source>
</evidence>
<feature type="domain" description="Spore coat protein X/V" evidence="2">
    <location>
        <begin position="26"/>
        <end position="82"/>
    </location>
</feature>